<dbReference type="Gene3D" id="1.10.357.150">
    <property type="match status" value="1"/>
</dbReference>
<dbReference type="Pfam" id="PF22766">
    <property type="entry name" value="ZW10_C2"/>
    <property type="match status" value="1"/>
</dbReference>
<dbReference type="Proteomes" id="UP000078576">
    <property type="component" value="Unassembled WGS sequence"/>
</dbReference>
<evidence type="ECO:0000313" key="3">
    <source>
        <dbReference type="EMBL" id="KUI52836.1"/>
    </source>
</evidence>
<keyword evidence="4" id="KW-1185">Reference proteome</keyword>
<dbReference type="InterPro" id="IPR046362">
    <property type="entry name" value="Zw10/DSL1_C_sf"/>
</dbReference>
<name>A0A194UMF7_CYTMA</name>
<protein>
    <recommendedName>
        <fullName evidence="2">ZW10 C-terminal helical domain-containing protein</fullName>
    </recommendedName>
</protein>
<dbReference type="GO" id="GO:0006888">
    <property type="term" value="P:endoplasmic reticulum to Golgi vesicle-mediated transport"/>
    <property type="evidence" value="ECO:0007669"/>
    <property type="project" value="TreeGrafter"/>
</dbReference>
<dbReference type="PANTHER" id="PTHR12205">
    <property type="entry name" value="CENTROMERE/KINETOCHORE PROTEIN ZW10"/>
    <property type="match status" value="1"/>
</dbReference>
<evidence type="ECO:0000256" key="1">
    <source>
        <dbReference type="SAM" id="MobiDB-lite"/>
    </source>
</evidence>
<gene>
    <name evidence="3" type="ORF">VP1G_00083</name>
</gene>
<dbReference type="GO" id="GO:0007094">
    <property type="term" value="P:mitotic spindle assembly checkpoint signaling"/>
    <property type="evidence" value="ECO:0007669"/>
    <property type="project" value="TreeGrafter"/>
</dbReference>
<feature type="domain" description="ZW10 C-terminal helical" evidence="2">
    <location>
        <begin position="693"/>
        <end position="846"/>
    </location>
</feature>
<evidence type="ECO:0000313" key="4">
    <source>
        <dbReference type="Proteomes" id="UP000078576"/>
    </source>
</evidence>
<feature type="compositionally biased region" description="Low complexity" evidence="1">
    <location>
        <begin position="453"/>
        <end position="467"/>
    </location>
</feature>
<evidence type="ECO:0000259" key="2">
    <source>
        <dbReference type="Pfam" id="PF22766"/>
    </source>
</evidence>
<feature type="compositionally biased region" description="Basic and acidic residues" evidence="1">
    <location>
        <begin position="517"/>
        <end position="526"/>
    </location>
</feature>
<dbReference type="GO" id="GO:1990423">
    <property type="term" value="C:RZZ complex"/>
    <property type="evidence" value="ECO:0007669"/>
    <property type="project" value="TreeGrafter"/>
</dbReference>
<organism evidence="3 4">
    <name type="scientific">Cytospora mali</name>
    <name type="common">Apple Valsa canker fungus</name>
    <name type="synonym">Valsa mali</name>
    <dbReference type="NCBI Taxonomy" id="578113"/>
    <lineage>
        <taxon>Eukaryota</taxon>
        <taxon>Fungi</taxon>
        <taxon>Dikarya</taxon>
        <taxon>Ascomycota</taxon>
        <taxon>Pezizomycotina</taxon>
        <taxon>Sordariomycetes</taxon>
        <taxon>Sordariomycetidae</taxon>
        <taxon>Diaporthales</taxon>
        <taxon>Cytosporaceae</taxon>
        <taxon>Cytospora</taxon>
    </lineage>
</organism>
<dbReference type="AlphaFoldDB" id="A0A194UMF7"/>
<dbReference type="EMBL" id="KN714666">
    <property type="protein sequence ID" value="KUI52836.1"/>
    <property type="molecule type" value="Genomic_DNA"/>
</dbReference>
<feature type="compositionally biased region" description="Acidic residues" evidence="1">
    <location>
        <begin position="430"/>
        <end position="452"/>
    </location>
</feature>
<sequence length="861" mass="95359">MSDNNNSSAIGQALVEFTANGAFPEEDASSLKLSSQELPPAIQALSEAKSKLEAEIHTINQETASDVSSWMANAQSLQDDINRSKHIANDILRQSEEPVASGQAIQEAEEKVTFLQAELAYNNRVKEALRAIRDVNQILDQVEKARDERRIIDALRLLEKSWLALDALPAAQSVRVRRLLDLRAFELKSNVHEVFDHVWKALINVDIDARSISITESKEGEAMTLSDAVIGLQAYKEVDQRMAQLWHDVDLAIVGPRLNITNTTLPTITVDGNILRAGGETDKTIDSLFTDMDRIFSFFAERLPPGLIESMSALMMPEVISRIISVWLDLAVPANLEDMDKFENVMASAKQFCARLTELKFFGFNELQEWVENAPRVWLAKCRETALDTVRIRLSEGLGAPKQVERVEKQMVSRAEGQELAAAPTGAAAADDDDWGAAWDDEGDDGGDEGTEETAQAQQASQIQTGAEPEEDPADAWGWGDDGETQEAAEPQPNVTKQEAQSDDAAEAWGWGDEDTHEPAGAETAKRPSVAAPEQTREMTLKETYNISSMPEPVLQLIFAILEDGATLTQAEHESSPVATAAAGLFNLPTLALAMFRAVGPYYYALDVGGNMFLYNDATYLAEKLSDFAAAWKKRDDLSTRAQNSLRLENDVKTLTNFAARAYGNEMNIQKTVLKDLLGGEQSLLQQDDLESCVDAAVARVRSMAVTWESILARSAWYQALGSLVDAISLKIISDVMDAPSISQDDAYSIAKLIVTLTELDDLFLPSRATGKHPRVAEDETPQTMQYAGSWMRLKYLSEVLQSNLRDVRFLWMESELSLYFKVDEVVDLINLSFEDNARTREIIREITSNPLPRQEEQGGW</sequence>
<dbReference type="PANTHER" id="PTHR12205:SF0">
    <property type="entry name" value="CENTROMERE_KINETOCHORE PROTEIN ZW10 HOMOLOG"/>
    <property type="match status" value="1"/>
</dbReference>
<feature type="region of interest" description="Disordered" evidence="1">
    <location>
        <begin position="413"/>
        <end position="537"/>
    </location>
</feature>
<accession>A0A194UMF7</accession>
<reference evidence="4" key="1">
    <citation type="submission" date="2014-12" db="EMBL/GenBank/DDBJ databases">
        <title>Genome Sequence of Valsa Canker Pathogens Uncovers a Specific Adaption of Colonization on Woody Bark.</title>
        <authorList>
            <person name="Yin Z."/>
            <person name="Liu H."/>
            <person name="Gao X."/>
            <person name="Li Z."/>
            <person name="Song N."/>
            <person name="Ke X."/>
            <person name="Dai Q."/>
            <person name="Wu Y."/>
            <person name="Sun Y."/>
            <person name="Xu J.-R."/>
            <person name="Kang Z.K."/>
            <person name="Wang L."/>
            <person name="Huang L."/>
        </authorList>
    </citation>
    <scope>NUCLEOTIDE SEQUENCE [LARGE SCALE GENOMIC DNA]</scope>
    <source>
        <strain evidence="4">SXYL134</strain>
    </source>
</reference>
<dbReference type="STRING" id="694573.A0A194UMF7"/>
<dbReference type="OrthoDB" id="534815at2759"/>
<dbReference type="InterPro" id="IPR055148">
    <property type="entry name" value="ZW10_C_2"/>
</dbReference>
<proteinExistence type="predicted"/>
<feature type="compositionally biased region" description="Acidic residues" evidence="1">
    <location>
        <begin position="501"/>
        <end position="516"/>
    </location>
</feature>
<dbReference type="GO" id="GO:0005737">
    <property type="term" value="C:cytoplasm"/>
    <property type="evidence" value="ECO:0007669"/>
    <property type="project" value="GOC"/>
</dbReference>